<evidence type="ECO:0000313" key="3">
    <source>
        <dbReference type="Proteomes" id="UP000051568"/>
    </source>
</evidence>
<proteinExistence type="predicted"/>
<organism evidence="2 3">
    <name type="scientific">Pediococcus cellicola</name>
    <dbReference type="NCBI Taxonomy" id="319652"/>
    <lineage>
        <taxon>Bacteria</taxon>
        <taxon>Bacillati</taxon>
        <taxon>Bacillota</taxon>
        <taxon>Bacilli</taxon>
        <taxon>Lactobacillales</taxon>
        <taxon>Lactobacillaceae</taxon>
        <taxon>Pediococcus</taxon>
    </lineage>
</organism>
<keyword evidence="3" id="KW-1185">Reference proteome</keyword>
<protein>
    <submittedName>
        <fullName evidence="2">Uncharacterized protein</fullName>
    </submittedName>
</protein>
<dbReference type="RefSeq" id="WP_057749950.1">
    <property type="nucleotide sequence ID" value="NZ_BJVH01000004.1"/>
</dbReference>
<feature type="region of interest" description="Disordered" evidence="1">
    <location>
        <begin position="32"/>
        <end position="59"/>
    </location>
</feature>
<gene>
    <name evidence="2" type="ORF">IV80_GL001143</name>
</gene>
<evidence type="ECO:0000313" key="2">
    <source>
        <dbReference type="EMBL" id="KRN67051.1"/>
    </source>
</evidence>
<name>A0A0R2IPW1_9LACO</name>
<reference evidence="2 3" key="1">
    <citation type="journal article" date="2015" name="Genome Announc.">
        <title>Expanding the biotechnology potential of lactobacilli through comparative genomics of 213 strains and associated genera.</title>
        <authorList>
            <person name="Sun Z."/>
            <person name="Harris H.M."/>
            <person name="McCann A."/>
            <person name="Guo C."/>
            <person name="Argimon S."/>
            <person name="Zhang W."/>
            <person name="Yang X."/>
            <person name="Jeffery I.B."/>
            <person name="Cooney J.C."/>
            <person name="Kagawa T.F."/>
            <person name="Liu W."/>
            <person name="Song Y."/>
            <person name="Salvetti E."/>
            <person name="Wrobel A."/>
            <person name="Rasinkangas P."/>
            <person name="Parkhill J."/>
            <person name="Rea M.C."/>
            <person name="O'Sullivan O."/>
            <person name="Ritari J."/>
            <person name="Douillard F.P."/>
            <person name="Paul Ross R."/>
            <person name="Yang R."/>
            <person name="Briner A.E."/>
            <person name="Felis G.E."/>
            <person name="de Vos W.M."/>
            <person name="Barrangou R."/>
            <person name="Klaenhammer T.R."/>
            <person name="Caufield P.W."/>
            <person name="Cui Y."/>
            <person name="Zhang H."/>
            <person name="O'Toole P.W."/>
        </authorList>
    </citation>
    <scope>NUCLEOTIDE SEQUENCE [LARGE SCALE GENOMIC DNA]</scope>
    <source>
        <strain evidence="2 3">DSM 17757</strain>
    </source>
</reference>
<dbReference type="AlphaFoldDB" id="A0A0R2IPW1"/>
<comment type="caution">
    <text evidence="2">The sequence shown here is derived from an EMBL/GenBank/DDBJ whole genome shotgun (WGS) entry which is preliminary data.</text>
</comment>
<dbReference type="OrthoDB" id="2418342at2"/>
<dbReference type="PATRIC" id="fig|319652.3.peg.1155"/>
<sequence>MDNSEKVNKYLLGDNGVVYQLRLGEGIPAAPMDGFGELDSNGDFDSETAPNQDFSISKDEAAQTELQKLIKENS</sequence>
<dbReference type="Proteomes" id="UP000051568">
    <property type="component" value="Unassembled WGS sequence"/>
</dbReference>
<accession>A0A0R2IPW1</accession>
<evidence type="ECO:0000256" key="1">
    <source>
        <dbReference type="SAM" id="MobiDB-lite"/>
    </source>
</evidence>
<dbReference type="EMBL" id="JQBR01000003">
    <property type="protein sequence ID" value="KRN67051.1"/>
    <property type="molecule type" value="Genomic_DNA"/>
</dbReference>